<feature type="transmembrane region" description="Helical" evidence="1">
    <location>
        <begin position="121"/>
        <end position="139"/>
    </location>
</feature>
<gene>
    <name evidence="2" type="ORF">NKR23_g10840</name>
</gene>
<sequence length="146" mass="17332">MPESIFALRPLRLGYWKDDEKKIKHWCADTQLYQPHIPSWHRLRLSGGYRFNSDSTSWYLGFTVFCVLFPCSCIGTFLSFRHALRRSDTPFSHSEEDRLRELVPSYQLHFSSLHPEPYGDLFWLAMLPLSIGFGILWYWESVLRLL</sequence>
<comment type="caution">
    <text evidence="2">The sequence shown here is derived from an EMBL/GenBank/DDBJ whole genome shotgun (WGS) entry which is preliminary data.</text>
</comment>
<keyword evidence="3" id="KW-1185">Reference proteome</keyword>
<evidence type="ECO:0000256" key="1">
    <source>
        <dbReference type="SAM" id="Phobius"/>
    </source>
</evidence>
<feature type="transmembrane region" description="Helical" evidence="1">
    <location>
        <begin position="58"/>
        <end position="80"/>
    </location>
</feature>
<dbReference type="EMBL" id="JANBVO010000051">
    <property type="protein sequence ID" value="KAJ9133293.1"/>
    <property type="molecule type" value="Genomic_DNA"/>
</dbReference>
<reference evidence="2" key="1">
    <citation type="submission" date="2022-07" db="EMBL/GenBank/DDBJ databases">
        <title>Fungi with potential for degradation of polypropylene.</title>
        <authorList>
            <person name="Gostincar C."/>
        </authorList>
    </citation>
    <scope>NUCLEOTIDE SEQUENCE</scope>
    <source>
        <strain evidence="2">EXF-13308</strain>
    </source>
</reference>
<proteinExistence type="predicted"/>
<dbReference type="Proteomes" id="UP001174694">
    <property type="component" value="Unassembled WGS sequence"/>
</dbReference>
<keyword evidence="1" id="KW-1133">Transmembrane helix</keyword>
<keyword evidence="1" id="KW-0472">Membrane</keyword>
<evidence type="ECO:0000313" key="3">
    <source>
        <dbReference type="Proteomes" id="UP001174694"/>
    </source>
</evidence>
<dbReference type="AlphaFoldDB" id="A0AA38RJ12"/>
<evidence type="ECO:0000313" key="2">
    <source>
        <dbReference type="EMBL" id="KAJ9133293.1"/>
    </source>
</evidence>
<protein>
    <submittedName>
        <fullName evidence="2">Uncharacterized protein</fullName>
    </submittedName>
</protein>
<name>A0AA38RJ12_9PEZI</name>
<organism evidence="2 3">
    <name type="scientific">Pleurostoma richardsiae</name>
    <dbReference type="NCBI Taxonomy" id="41990"/>
    <lineage>
        <taxon>Eukaryota</taxon>
        <taxon>Fungi</taxon>
        <taxon>Dikarya</taxon>
        <taxon>Ascomycota</taxon>
        <taxon>Pezizomycotina</taxon>
        <taxon>Sordariomycetes</taxon>
        <taxon>Sordariomycetidae</taxon>
        <taxon>Calosphaeriales</taxon>
        <taxon>Pleurostomataceae</taxon>
        <taxon>Pleurostoma</taxon>
    </lineage>
</organism>
<accession>A0AA38RJ12</accession>
<keyword evidence="1" id="KW-0812">Transmembrane</keyword>